<protein>
    <submittedName>
        <fullName evidence="1">Uncharacterized protein</fullName>
    </submittedName>
</protein>
<proteinExistence type="predicted"/>
<organism evidence="1 2">
    <name type="scientific">Pseudomonas vancouverensis</name>
    <dbReference type="NCBI Taxonomy" id="95300"/>
    <lineage>
        <taxon>Bacteria</taxon>
        <taxon>Pseudomonadati</taxon>
        <taxon>Pseudomonadota</taxon>
        <taxon>Gammaproteobacteria</taxon>
        <taxon>Pseudomonadales</taxon>
        <taxon>Pseudomonadaceae</taxon>
        <taxon>Pseudomonas</taxon>
    </lineage>
</organism>
<evidence type="ECO:0000313" key="2">
    <source>
        <dbReference type="Proteomes" id="UP000295254"/>
    </source>
</evidence>
<gene>
    <name evidence="1" type="ORF">EIY72_03965</name>
</gene>
<sequence>MAFVNPEHKRIKDRKVRFNSTLDRILGRAAQRAERQHATYLFEVIEWAVENGVIEALSKDEKKSSAA</sequence>
<keyword evidence="2" id="KW-1185">Reference proteome</keyword>
<name>A0A1H2MUI5_PSEVA</name>
<dbReference type="AlphaFoldDB" id="A0A1H2MUI5"/>
<dbReference type="OrthoDB" id="6902156at2"/>
<evidence type="ECO:0000313" key="1">
    <source>
        <dbReference type="EMBL" id="TDB67213.1"/>
    </source>
</evidence>
<dbReference type="RefSeq" id="WP_093218134.1">
    <property type="nucleotide sequence ID" value="NZ_LT629803.1"/>
</dbReference>
<reference evidence="2" key="1">
    <citation type="journal article" date="2019" name="bioRxiv">
        <title>Bacterially produced spermidine induces plant systemic susceptibility to pathogens.</title>
        <authorList>
            <person name="Melnyk R.A."/>
            <person name="Beskrovnaya P.A."/>
            <person name="Liu Z."/>
            <person name="Song Y."/>
            <person name="Haney C.H."/>
        </authorList>
    </citation>
    <scope>NUCLEOTIDE SEQUENCE [LARGE SCALE GENOMIC DNA]</scope>
    <source>
        <strain evidence="2">Dha-51</strain>
    </source>
</reference>
<dbReference type="EMBL" id="RRZK01000005">
    <property type="protein sequence ID" value="TDB67213.1"/>
    <property type="molecule type" value="Genomic_DNA"/>
</dbReference>
<comment type="caution">
    <text evidence="1">The sequence shown here is derived from an EMBL/GenBank/DDBJ whole genome shotgun (WGS) entry which is preliminary data.</text>
</comment>
<accession>A0A1H2MUI5</accession>
<dbReference type="Proteomes" id="UP000295254">
    <property type="component" value="Unassembled WGS sequence"/>
</dbReference>
<dbReference type="STRING" id="95300.SAMN05216558_1281"/>